<dbReference type="EMBL" id="JAKJXP020000083">
    <property type="protein sequence ID" value="KAK7748340.1"/>
    <property type="molecule type" value="Genomic_DNA"/>
</dbReference>
<sequence length="411" mass="45604">MQSASKMLSGPEKLAAVTKLVDTLRQDLTDGSLSPQPPEARQKYVDLGYEAKACSKLKNDDRDDEFLVSRVIFLTTYGTNTNIPDLIDKHHLAETIVENLERHANRGATSKKTNGPMEQMALAETLKLLFNITHYCKDKASSFSPAVPHIVTLLRDSTPQPTKPLDPPIGSLINALLNLNLGTTEIASSFYPDNEPTSFSDRLLDLLTRSSKAYNDEDLETNVTPLVGVIRAVHEYAPEQVKASIRKQLLPTETDRNEVLGKSTSIPSWLLKNSTNPLTPHLRETISDLLFEMSDKDATTFVSNVGYGFASGFLFNRNLPVPDTEAGSSSDTGGGASRPINPVTGQFLDRERQPDLPEMTEEEQEQEAERLFVLFERLRANGVISVENPVRTAVEQGRFEELPDDYQENVD</sequence>
<dbReference type="GO" id="GO:0005737">
    <property type="term" value="C:cytoplasm"/>
    <property type="evidence" value="ECO:0007669"/>
    <property type="project" value="TreeGrafter"/>
</dbReference>
<protein>
    <recommendedName>
        <fullName evidence="7">Guanine nucleotide exchange factor synembryn</fullName>
    </recommendedName>
</protein>
<dbReference type="InterPro" id="IPR019318">
    <property type="entry name" value="Gua_nucleotide_exch_fac_Ric8"/>
</dbReference>
<organism evidence="5 6">
    <name type="scientific">Diatrype stigma</name>
    <dbReference type="NCBI Taxonomy" id="117547"/>
    <lineage>
        <taxon>Eukaryota</taxon>
        <taxon>Fungi</taxon>
        <taxon>Dikarya</taxon>
        <taxon>Ascomycota</taxon>
        <taxon>Pezizomycotina</taxon>
        <taxon>Sordariomycetes</taxon>
        <taxon>Xylariomycetidae</taxon>
        <taxon>Xylariales</taxon>
        <taxon>Diatrypaceae</taxon>
        <taxon>Diatrype</taxon>
    </lineage>
</organism>
<dbReference type="GO" id="GO:0001965">
    <property type="term" value="F:G-protein alpha-subunit binding"/>
    <property type="evidence" value="ECO:0007669"/>
    <property type="project" value="TreeGrafter"/>
</dbReference>
<dbReference type="GO" id="GO:0007186">
    <property type="term" value="P:G protein-coupled receptor signaling pathway"/>
    <property type="evidence" value="ECO:0007669"/>
    <property type="project" value="TreeGrafter"/>
</dbReference>
<name>A0AAN9YN10_9PEZI</name>
<evidence type="ECO:0000256" key="2">
    <source>
        <dbReference type="ARBA" id="ARBA00022658"/>
    </source>
</evidence>
<dbReference type="Pfam" id="PF10165">
    <property type="entry name" value="Ric8"/>
    <property type="match status" value="1"/>
</dbReference>
<dbReference type="AlphaFoldDB" id="A0AAN9YN10"/>
<keyword evidence="2" id="KW-0344">Guanine-nucleotide releasing factor</keyword>
<dbReference type="PANTHER" id="PTHR12425:SF5">
    <property type="entry name" value="SYNEMBRYN"/>
    <property type="match status" value="1"/>
</dbReference>
<proteinExistence type="inferred from homology"/>
<evidence type="ECO:0000256" key="1">
    <source>
        <dbReference type="ARBA" id="ARBA00009049"/>
    </source>
</evidence>
<dbReference type="Proteomes" id="UP001320420">
    <property type="component" value="Unassembled WGS sequence"/>
</dbReference>
<evidence type="ECO:0000313" key="6">
    <source>
        <dbReference type="Proteomes" id="UP001320420"/>
    </source>
</evidence>
<accession>A0AAN9YN10</accession>
<comment type="caution">
    <text evidence="5">The sequence shown here is derived from an EMBL/GenBank/DDBJ whole genome shotgun (WGS) entry which is preliminary data.</text>
</comment>
<evidence type="ECO:0000256" key="4">
    <source>
        <dbReference type="SAM" id="MobiDB-lite"/>
    </source>
</evidence>
<keyword evidence="3" id="KW-0143">Chaperone</keyword>
<gene>
    <name evidence="5" type="ORF">SLS62_008708</name>
</gene>
<dbReference type="GO" id="GO:0005085">
    <property type="term" value="F:guanyl-nucleotide exchange factor activity"/>
    <property type="evidence" value="ECO:0007669"/>
    <property type="project" value="UniProtKB-KW"/>
</dbReference>
<comment type="similarity">
    <text evidence="1">Belongs to the synembryn family.</text>
</comment>
<evidence type="ECO:0000313" key="5">
    <source>
        <dbReference type="EMBL" id="KAK7748340.1"/>
    </source>
</evidence>
<dbReference type="PANTHER" id="PTHR12425">
    <property type="entry name" value="SYNEMBRYN"/>
    <property type="match status" value="1"/>
</dbReference>
<reference evidence="5 6" key="1">
    <citation type="submission" date="2024-02" db="EMBL/GenBank/DDBJ databases">
        <title>De novo assembly and annotation of 12 fungi associated with fruit tree decline syndrome in Ontario, Canada.</title>
        <authorList>
            <person name="Sulman M."/>
            <person name="Ellouze W."/>
            <person name="Ilyukhin E."/>
        </authorList>
    </citation>
    <scope>NUCLEOTIDE SEQUENCE [LARGE SCALE GENOMIC DNA]</scope>
    <source>
        <strain evidence="5 6">M11/M66-122</strain>
    </source>
</reference>
<keyword evidence="6" id="KW-1185">Reference proteome</keyword>
<evidence type="ECO:0008006" key="7">
    <source>
        <dbReference type="Google" id="ProtNLM"/>
    </source>
</evidence>
<evidence type="ECO:0000256" key="3">
    <source>
        <dbReference type="ARBA" id="ARBA00023186"/>
    </source>
</evidence>
<feature type="region of interest" description="Disordered" evidence="4">
    <location>
        <begin position="323"/>
        <end position="349"/>
    </location>
</feature>